<comment type="similarity">
    <text evidence="8">Belongs to the exbB/tolQ family.</text>
</comment>
<evidence type="ECO:0000256" key="5">
    <source>
        <dbReference type="ARBA" id="ARBA00022927"/>
    </source>
</evidence>
<name>A0A402D566_9BACT</name>
<dbReference type="OrthoDB" id="4045at2"/>
<evidence type="ECO:0000256" key="7">
    <source>
        <dbReference type="ARBA" id="ARBA00023136"/>
    </source>
</evidence>
<keyword evidence="4" id="KW-0812">Transmembrane</keyword>
<dbReference type="AlphaFoldDB" id="A0A402D566"/>
<dbReference type="InterPro" id="IPR050790">
    <property type="entry name" value="ExbB/TolQ_transport"/>
</dbReference>
<comment type="subcellular location">
    <subcellularLocation>
        <location evidence="1">Cell membrane</location>
        <topology evidence="1">Multi-pass membrane protein</topology>
    </subcellularLocation>
    <subcellularLocation>
        <location evidence="8">Membrane</location>
        <topology evidence="8">Multi-pass membrane protein</topology>
    </subcellularLocation>
</comment>
<evidence type="ECO:0000313" key="9">
    <source>
        <dbReference type="EMBL" id="BDI29888.1"/>
    </source>
</evidence>
<keyword evidence="6" id="KW-1133">Transmembrane helix</keyword>
<proteinExistence type="inferred from homology"/>
<dbReference type="PANTHER" id="PTHR30625">
    <property type="entry name" value="PROTEIN TOLQ"/>
    <property type="match status" value="1"/>
</dbReference>
<gene>
    <name evidence="9" type="primary">exbB</name>
    <name evidence="9" type="ORF">CCAX7_19390</name>
</gene>
<accession>A0A402D566</accession>
<dbReference type="PANTHER" id="PTHR30625:SF15">
    <property type="entry name" value="BIOPOLYMER TRANSPORT PROTEIN EXBB"/>
    <property type="match status" value="1"/>
</dbReference>
<evidence type="ECO:0000256" key="2">
    <source>
        <dbReference type="ARBA" id="ARBA00022448"/>
    </source>
</evidence>
<dbReference type="Proteomes" id="UP000287394">
    <property type="component" value="Chromosome"/>
</dbReference>
<sequence length="234" mass="25062">MEKILHFIHAGGFIMIPLLLLSIAAVAVIAERIAAFSQFGDTAPGLLDKAIALCRAGKDTEALQACEAKRGPVAACLSVVLRHAHQPVREVERLVEETGQDHFIRLERFLPVLDTATTIAPLMGLLGTILGMIGAFNAIAAQQHHGNSDAVLGGVSEALYATATGLVIAVVCFVAYNYFAARLRTVTAETEQAATKLINVLVERRHQQHADHGSLNVDGNMKEDNRGIQTAPRA</sequence>
<evidence type="ECO:0000256" key="1">
    <source>
        <dbReference type="ARBA" id="ARBA00004651"/>
    </source>
</evidence>
<organism evidence="9 10">
    <name type="scientific">Capsulimonas corticalis</name>
    <dbReference type="NCBI Taxonomy" id="2219043"/>
    <lineage>
        <taxon>Bacteria</taxon>
        <taxon>Bacillati</taxon>
        <taxon>Armatimonadota</taxon>
        <taxon>Armatimonadia</taxon>
        <taxon>Capsulimonadales</taxon>
        <taxon>Capsulimonadaceae</taxon>
        <taxon>Capsulimonas</taxon>
    </lineage>
</organism>
<protein>
    <submittedName>
        <fullName evidence="9">Biopolymer transporter ExbB</fullName>
    </submittedName>
</protein>
<dbReference type="KEGG" id="ccot:CCAX7_19390"/>
<keyword evidence="7" id="KW-0472">Membrane</keyword>
<keyword evidence="5 8" id="KW-0653">Protein transport</keyword>
<keyword evidence="3" id="KW-1003">Cell membrane</keyword>
<evidence type="ECO:0000256" key="6">
    <source>
        <dbReference type="ARBA" id="ARBA00022989"/>
    </source>
</evidence>
<dbReference type="Pfam" id="PF01618">
    <property type="entry name" value="MotA_ExbB"/>
    <property type="match status" value="1"/>
</dbReference>
<dbReference type="RefSeq" id="WP_119324647.1">
    <property type="nucleotide sequence ID" value="NZ_AP025739.1"/>
</dbReference>
<reference evidence="9 10" key="1">
    <citation type="journal article" date="2019" name="Int. J. Syst. Evol. Microbiol.">
        <title>Capsulimonas corticalis gen. nov., sp. nov., an aerobic capsulated bacterium, of a novel bacterial order, Capsulimonadales ord. nov., of the class Armatimonadia of the phylum Armatimonadetes.</title>
        <authorList>
            <person name="Li J."/>
            <person name="Kudo C."/>
            <person name="Tonouchi A."/>
        </authorList>
    </citation>
    <scope>NUCLEOTIDE SEQUENCE [LARGE SCALE GENOMIC DNA]</scope>
    <source>
        <strain evidence="9 10">AX-7</strain>
    </source>
</reference>
<evidence type="ECO:0000313" key="10">
    <source>
        <dbReference type="Proteomes" id="UP000287394"/>
    </source>
</evidence>
<dbReference type="GO" id="GO:0005886">
    <property type="term" value="C:plasma membrane"/>
    <property type="evidence" value="ECO:0007669"/>
    <property type="project" value="UniProtKB-SubCell"/>
</dbReference>
<evidence type="ECO:0000256" key="3">
    <source>
        <dbReference type="ARBA" id="ARBA00022475"/>
    </source>
</evidence>
<dbReference type="GO" id="GO:0017038">
    <property type="term" value="P:protein import"/>
    <property type="evidence" value="ECO:0007669"/>
    <property type="project" value="TreeGrafter"/>
</dbReference>
<dbReference type="EMBL" id="AP025739">
    <property type="protein sequence ID" value="BDI29888.1"/>
    <property type="molecule type" value="Genomic_DNA"/>
</dbReference>
<evidence type="ECO:0000256" key="8">
    <source>
        <dbReference type="RuleBase" id="RU004057"/>
    </source>
</evidence>
<keyword evidence="10" id="KW-1185">Reference proteome</keyword>
<keyword evidence="2 8" id="KW-0813">Transport</keyword>
<evidence type="ECO:0000256" key="4">
    <source>
        <dbReference type="ARBA" id="ARBA00022692"/>
    </source>
</evidence>
<dbReference type="InterPro" id="IPR002898">
    <property type="entry name" value="MotA_ExbB_proton_chnl"/>
</dbReference>